<keyword evidence="2" id="KW-0472">Membrane</keyword>
<evidence type="ECO:0008006" key="5">
    <source>
        <dbReference type="Google" id="ProtNLM"/>
    </source>
</evidence>
<organism evidence="3 4">
    <name type="scientific">Ilyodon furcidens</name>
    <name type="common">goldbreast splitfin</name>
    <dbReference type="NCBI Taxonomy" id="33524"/>
    <lineage>
        <taxon>Eukaryota</taxon>
        <taxon>Metazoa</taxon>
        <taxon>Chordata</taxon>
        <taxon>Craniata</taxon>
        <taxon>Vertebrata</taxon>
        <taxon>Euteleostomi</taxon>
        <taxon>Actinopterygii</taxon>
        <taxon>Neopterygii</taxon>
        <taxon>Teleostei</taxon>
        <taxon>Neoteleostei</taxon>
        <taxon>Acanthomorphata</taxon>
        <taxon>Ovalentaria</taxon>
        <taxon>Atherinomorphae</taxon>
        <taxon>Cyprinodontiformes</taxon>
        <taxon>Goodeidae</taxon>
        <taxon>Ilyodon</taxon>
    </lineage>
</organism>
<evidence type="ECO:0000313" key="4">
    <source>
        <dbReference type="Proteomes" id="UP001482620"/>
    </source>
</evidence>
<proteinExistence type="predicted"/>
<name>A0ABV0TQ66_9TELE</name>
<feature type="region of interest" description="Disordered" evidence="1">
    <location>
        <begin position="97"/>
        <end position="159"/>
    </location>
</feature>
<protein>
    <recommendedName>
        <fullName evidence="5">Ig-like domain-containing protein</fullName>
    </recommendedName>
</protein>
<dbReference type="Proteomes" id="UP001482620">
    <property type="component" value="Unassembled WGS sequence"/>
</dbReference>
<accession>A0ABV0TQ66</accession>
<feature type="compositionally biased region" description="Basic and acidic residues" evidence="1">
    <location>
        <begin position="127"/>
        <end position="144"/>
    </location>
</feature>
<keyword evidence="2" id="KW-0812">Transmembrane</keyword>
<evidence type="ECO:0000256" key="1">
    <source>
        <dbReference type="SAM" id="MobiDB-lite"/>
    </source>
</evidence>
<sequence length="266" mass="29857">MEYKCQQILKDHEVFVHLNESVRLQCLKPSKLATLRWIFSPTGNLTENQIIQASDSIHRFFASTRTLGSYSCEAEEGGVSEEVVRYRVQLAASPRRLSTVNEESVSKSPEELFEDIGTEEPTNTLIKNEERSQPKRNPKEDPEQHVTTAKGGTFSRKTQSIQDVSGFVEVSPTSRKDGKSMLKPSEEVLEQRSYHSELVVVSLLLAICILVLAFGLFRIWRQKKAGSRSNQLLALEDGSKTNTSEQICALSTLVQAGQDQTIIQQQ</sequence>
<evidence type="ECO:0000256" key="2">
    <source>
        <dbReference type="SAM" id="Phobius"/>
    </source>
</evidence>
<keyword evidence="2" id="KW-1133">Transmembrane helix</keyword>
<gene>
    <name evidence="3" type="ORF">ILYODFUR_037816</name>
</gene>
<evidence type="ECO:0000313" key="3">
    <source>
        <dbReference type="EMBL" id="MEQ2235067.1"/>
    </source>
</evidence>
<keyword evidence="4" id="KW-1185">Reference proteome</keyword>
<comment type="caution">
    <text evidence="3">The sequence shown here is derived from an EMBL/GenBank/DDBJ whole genome shotgun (WGS) entry which is preliminary data.</text>
</comment>
<dbReference type="EMBL" id="JAHRIQ010043450">
    <property type="protein sequence ID" value="MEQ2235067.1"/>
    <property type="molecule type" value="Genomic_DNA"/>
</dbReference>
<feature type="transmembrane region" description="Helical" evidence="2">
    <location>
        <begin position="198"/>
        <end position="220"/>
    </location>
</feature>
<reference evidence="3 4" key="1">
    <citation type="submission" date="2021-06" db="EMBL/GenBank/DDBJ databases">
        <authorList>
            <person name="Palmer J.M."/>
        </authorList>
    </citation>
    <scope>NUCLEOTIDE SEQUENCE [LARGE SCALE GENOMIC DNA]</scope>
    <source>
        <strain evidence="4">if_2019</strain>
        <tissue evidence="3">Muscle</tissue>
    </source>
</reference>